<organism evidence="2">
    <name type="scientific">Erythrocytic necrosis virus</name>
    <dbReference type="NCBI Taxonomy" id="1543320"/>
    <lineage>
        <taxon>Viruses</taxon>
        <taxon>Varidnaviria</taxon>
        <taxon>Bamfordvirae</taxon>
        <taxon>Nucleocytoviricota</taxon>
        <taxon>Megaviricetes</taxon>
        <taxon>Pimascovirales</taxon>
        <taxon>Pimascovirales incertae sedis</taxon>
        <taxon>Iridoviridae</taxon>
    </lineage>
</organism>
<reference evidence="2" key="1">
    <citation type="journal article" date="2019" name="Viruses">
        <title>Distribution and Phylogeny of Erythrocytic Necrosis Virus (ENV) in Salmon Suggests Marine Origin.</title>
        <authorList>
            <person name="Pagowski V.A."/>
            <person name="Mordecai G.J."/>
            <person name="Miller K.M."/>
            <person name="Schulze A.D."/>
            <person name="Kaukinen K.H."/>
            <person name="Ming T.J."/>
            <person name="Li S."/>
            <person name="Teffer A.K."/>
            <person name="Tabata A."/>
            <person name="Suttle C.A."/>
        </authorList>
    </citation>
    <scope>NUCLEOTIDE SEQUENCE</scope>
    <source>
        <strain evidence="2">SEQ_13</strain>
    </source>
</reference>
<accession>A0A4D6QRY0</accession>
<evidence type="ECO:0000313" key="2">
    <source>
        <dbReference type="EMBL" id="QCF47464.1"/>
    </source>
</evidence>
<sequence length="179" mass="20364">MFALAIEPLAIALRSNDAIQGIIRTGLEHKVSLYADDLLLFISNPDTSLPRALSVLKKFGSISGYKLNLGKSEPFPVNKAALKCSFTSSQFRIVRDQFTYLGVKVTRKYSNLFQENVVTLADSLKQSFTFWNSLPLSLIGRINVIKNECVAQIVYIYFNVYPFLFQNLFLFHWIKHSCI</sequence>
<name>A0A4D6QRY0_9VIRU</name>
<dbReference type="PANTHER" id="PTHR31635:SF196">
    <property type="entry name" value="REVERSE TRANSCRIPTASE DOMAIN-CONTAINING PROTEIN-RELATED"/>
    <property type="match status" value="1"/>
</dbReference>
<reference evidence="2" key="2">
    <citation type="submission" date="2019-03" db="EMBL/GenBank/DDBJ databases">
        <authorList>
            <person name="Pagowski V."/>
            <person name="Mordecai G."/>
            <person name="Miller K."/>
            <person name="Schulze A."/>
            <person name="Kaukinen K."/>
            <person name="Ming T."/>
            <person name="Teffer A."/>
            <person name="Tabata A."/>
            <person name="Suttle C."/>
        </authorList>
    </citation>
    <scope>NUCLEOTIDE SEQUENCE</scope>
    <source>
        <strain evidence="2">SEQ_13</strain>
    </source>
</reference>
<protein>
    <submittedName>
        <fullName evidence="2">Putative RNA-dependent DNA polymerase</fullName>
    </submittedName>
</protein>
<dbReference type="InterPro" id="IPR000477">
    <property type="entry name" value="RT_dom"/>
</dbReference>
<dbReference type="EMBL" id="MK638698">
    <property type="protein sequence ID" value="QCF47464.1"/>
    <property type="molecule type" value="mRNA"/>
</dbReference>
<proteinExistence type="evidence at transcript level"/>
<dbReference type="PANTHER" id="PTHR31635">
    <property type="entry name" value="REVERSE TRANSCRIPTASE DOMAIN-CONTAINING PROTEIN-RELATED"/>
    <property type="match status" value="1"/>
</dbReference>
<feature type="domain" description="Reverse transcriptase" evidence="1">
    <location>
        <begin position="18"/>
        <end position="105"/>
    </location>
</feature>
<dbReference type="Pfam" id="PF00078">
    <property type="entry name" value="RVT_1"/>
    <property type="match status" value="1"/>
</dbReference>
<evidence type="ECO:0000259" key="1">
    <source>
        <dbReference type="Pfam" id="PF00078"/>
    </source>
</evidence>